<dbReference type="GO" id="GO:0016020">
    <property type="term" value="C:membrane"/>
    <property type="evidence" value="ECO:0007669"/>
    <property type="project" value="UniProtKB-SubCell"/>
</dbReference>
<dbReference type="InterPro" id="IPR020846">
    <property type="entry name" value="MFS_dom"/>
</dbReference>
<dbReference type="SUPFAM" id="SSF103473">
    <property type="entry name" value="MFS general substrate transporter"/>
    <property type="match status" value="1"/>
</dbReference>
<evidence type="ECO:0000256" key="9">
    <source>
        <dbReference type="RuleBase" id="RU003346"/>
    </source>
</evidence>
<feature type="transmembrane region" description="Helical" evidence="11">
    <location>
        <begin position="390"/>
        <end position="416"/>
    </location>
</feature>
<dbReference type="InterPro" id="IPR036259">
    <property type="entry name" value="MFS_trans_sf"/>
</dbReference>
<dbReference type="FunFam" id="1.20.1250.20:FF:000002">
    <property type="entry name" value="Sugar transport protein 13"/>
    <property type="match status" value="1"/>
</dbReference>
<evidence type="ECO:0000256" key="2">
    <source>
        <dbReference type="ARBA" id="ARBA00010992"/>
    </source>
</evidence>
<dbReference type="NCBIfam" id="TIGR00879">
    <property type="entry name" value="SP"/>
    <property type="match status" value="1"/>
</dbReference>
<dbReference type="InterPro" id="IPR005829">
    <property type="entry name" value="Sugar_transporter_CS"/>
</dbReference>
<feature type="domain" description="Major facilitator superfamily (MFS) profile" evidence="12">
    <location>
        <begin position="36"/>
        <end position="482"/>
    </location>
</feature>
<feature type="transmembrane region" description="Helical" evidence="11">
    <location>
        <begin position="122"/>
        <end position="142"/>
    </location>
</feature>
<keyword evidence="5 11" id="KW-0812">Transmembrane</keyword>
<dbReference type="Pfam" id="PF00083">
    <property type="entry name" value="Sugar_tr"/>
    <property type="match status" value="1"/>
</dbReference>
<protein>
    <recommendedName>
        <fullName evidence="12">Major facilitator superfamily (MFS) profile domain-containing protein</fullName>
    </recommendedName>
</protein>
<feature type="transmembrane region" description="Helical" evidence="11">
    <location>
        <begin position="211"/>
        <end position="232"/>
    </location>
</feature>
<evidence type="ECO:0000256" key="5">
    <source>
        <dbReference type="ARBA" id="ARBA00022692"/>
    </source>
</evidence>
<evidence type="ECO:0000256" key="1">
    <source>
        <dbReference type="ARBA" id="ARBA00004141"/>
    </source>
</evidence>
<evidence type="ECO:0000259" key="12">
    <source>
        <dbReference type="PROSITE" id="PS50850"/>
    </source>
</evidence>
<comment type="similarity">
    <text evidence="2 9">Belongs to the major facilitator superfamily. Sugar transporter (TC 2.A.1.1) family.</text>
</comment>
<dbReference type="Gene3D" id="1.20.1250.20">
    <property type="entry name" value="MFS general substrate transporter like domains"/>
    <property type="match status" value="1"/>
</dbReference>
<reference evidence="13 14" key="1">
    <citation type="submission" date="2023-10" db="EMBL/GenBank/DDBJ databases">
        <authorList>
            <person name="Maclean D."/>
            <person name="Macfadyen A."/>
        </authorList>
    </citation>
    <scope>NUCLEOTIDE SEQUENCE [LARGE SCALE GENOMIC DNA]</scope>
</reference>
<gene>
    <name evidence="13" type="ORF">CVIRNUC_005176</name>
</gene>
<dbReference type="GO" id="GO:0015145">
    <property type="term" value="F:monosaccharide transmembrane transporter activity"/>
    <property type="evidence" value="ECO:0007669"/>
    <property type="project" value="InterPro"/>
</dbReference>
<keyword evidence="14" id="KW-1185">Reference proteome</keyword>
<dbReference type="PRINTS" id="PR00171">
    <property type="entry name" value="SUGRTRNSPORT"/>
</dbReference>
<sequence length="567" mass="62871">MRPWYQRAGAMAGGAMPGSATERAFTANFTWYMFFSCVVAASGGALFGWDNGVTGGVVSMKGFLEQFFPETIGKEATSSGDLYCTYNNQKIQWFTSSLFLAGAATEISGTTAYLNRKAGRKFTMAAAGVMFEIGGIILAAAMNYEMLIIGRCFLGVAISFASVSVPMYNSEMAPPQLRGRLNQLFQIILTFAIFAAQMINIGTSKLYPWGWRLSLGLCMVPATTLLLGGIFLDDTPNSLCERGHPEEARRVLEKIRGTKDVDEEYQDILEKAELAALVKNPWTLLLFRKKYRPQLVCAACSTLFQQWTGINTIIFYAPQLFLSLGGNQQDALIATVIVGLCNHFSTYISFWLADHFGRRFLFIEAGFQMLVALIVIAISLARMVPAPAWLGWYTLAFILLFDSAYAWSWGPLGWLYPFEIQPLETRPAGGAVASLMNLLFSFVIGQTYLSMLCALKWGVFVLFACCVFLMTLSVYLFFPETKGVPIEDCPYVFKHHWYWKKFANIEDKDAIQEKILEKKKVADTAENGAAGQHATDTGAKLQQPAENRPTEGAQDGSIEMSKAAQRK</sequence>
<keyword evidence="3 9" id="KW-0813">Transport</keyword>
<evidence type="ECO:0000256" key="11">
    <source>
        <dbReference type="SAM" id="Phobius"/>
    </source>
</evidence>
<feature type="transmembrane region" description="Helical" evidence="11">
    <location>
        <begin position="428"/>
        <end position="449"/>
    </location>
</feature>
<feature type="transmembrane region" description="Helical" evidence="11">
    <location>
        <begin position="360"/>
        <end position="384"/>
    </location>
</feature>
<evidence type="ECO:0000256" key="6">
    <source>
        <dbReference type="ARBA" id="ARBA00022847"/>
    </source>
</evidence>
<dbReference type="EMBL" id="CAUYUE010000006">
    <property type="protein sequence ID" value="CAK0780791.1"/>
    <property type="molecule type" value="Genomic_DNA"/>
</dbReference>
<feature type="transmembrane region" description="Helical" evidence="11">
    <location>
        <begin position="295"/>
        <end position="319"/>
    </location>
</feature>
<feature type="transmembrane region" description="Helical" evidence="11">
    <location>
        <begin position="331"/>
        <end position="353"/>
    </location>
</feature>
<feature type="transmembrane region" description="Helical" evidence="11">
    <location>
        <begin position="455"/>
        <end position="478"/>
    </location>
</feature>
<evidence type="ECO:0000256" key="4">
    <source>
        <dbReference type="ARBA" id="ARBA00022597"/>
    </source>
</evidence>
<comment type="subcellular location">
    <subcellularLocation>
        <location evidence="1">Membrane</location>
        <topology evidence="1">Multi-pass membrane protein</topology>
    </subcellularLocation>
</comment>
<evidence type="ECO:0000256" key="8">
    <source>
        <dbReference type="ARBA" id="ARBA00023136"/>
    </source>
</evidence>
<dbReference type="PANTHER" id="PTHR23500">
    <property type="entry name" value="SOLUTE CARRIER FAMILY 2, FACILITATED GLUCOSE TRANSPORTER"/>
    <property type="match status" value="1"/>
</dbReference>
<dbReference type="InterPro" id="IPR044778">
    <property type="entry name" value="MFS_STP/MST-like_plant"/>
</dbReference>
<dbReference type="PANTHER" id="PTHR23500:SF357">
    <property type="entry name" value="IP12678P"/>
    <property type="match status" value="1"/>
</dbReference>
<evidence type="ECO:0000256" key="3">
    <source>
        <dbReference type="ARBA" id="ARBA00022448"/>
    </source>
</evidence>
<evidence type="ECO:0000313" key="14">
    <source>
        <dbReference type="Proteomes" id="UP001314263"/>
    </source>
</evidence>
<proteinExistence type="inferred from homology"/>
<dbReference type="AlphaFoldDB" id="A0AAV1I3U2"/>
<dbReference type="InterPro" id="IPR045262">
    <property type="entry name" value="STP/PLT_plant"/>
</dbReference>
<dbReference type="PROSITE" id="PS50850">
    <property type="entry name" value="MFS"/>
    <property type="match status" value="1"/>
</dbReference>
<feature type="transmembrane region" description="Helical" evidence="11">
    <location>
        <begin position="29"/>
        <end position="49"/>
    </location>
</feature>
<evidence type="ECO:0000313" key="13">
    <source>
        <dbReference type="EMBL" id="CAK0780791.1"/>
    </source>
</evidence>
<feature type="transmembrane region" description="Helical" evidence="11">
    <location>
        <begin position="181"/>
        <end position="199"/>
    </location>
</feature>
<dbReference type="InterPro" id="IPR005828">
    <property type="entry name" value="MFS_sugar_transport-like"/>
</dbReference>
<comment type="caution">
    <text evidence="13">The sequence shown here is derived from an EMBL/GenBank/DDBJ whole genome shotgun (WGS) entry which is preliminary data.</text>
</comment>
<keyword evidence="7 11" id="KW-1133">Transmembrane helix</keyword>
<keyword evidence="4" id="KW-0762">Sugar transport</keyword>
<dbReference type="InterPro" id="IPR003663">
    <property type="entry name" value="Sugar/inositol_transpt"/>
</dbReference>
<dbReference type="Proteomes" id="UP001314263">
    <property type="component" value="Unassembled WGS sequence"/>
</dbReference>
<feature type="transmembrane region" description="Helical" evidence="11">
    <location>
        <begin position="91"/>
        <end position="115"/>
    </location>
</feature>
<dbReference type="PROSITE" id="PS00216">
    <property type="entry name" value="SUGAR_TRANSPORT_1"/>
    <property type="match status" value="1"/>
</dbReference>
<dbReference type="GO" id="GO:0015293">
    <property type="term" value="F:symporter activity"/>
    <property type="evidence" value="ECO:0007669"/>
    <property type="project" value="UniProtKB-KW"/>
</dbReference>
<organism evidence="13 14">
    <name type="scientific">Coccomyxa viridis</name>
    <dbReference type="NCBI Taxonomy" id="1274662"/>
    <lineage>
        <taxon>Eukaryota</taxon>
        <taxon>Viridiplantae</taxon>
        <taxon>Chlorophyta</taxon>
        <taxon>core chlorophytes</taxon>
        <taxon>Trebouxiophyceae</taxon>
        <taxon>Trebouxiophyceae incertae sedis</taxon>
        <taxon>Coccomyxaceae</taxon>
        <taxon>Coccomyxa</taxon>
    </lineage>
</organism>
<evidence type="ECO:0000256" key="10">
    <source>
        <dbReference type="SAM" id="MobiDB-lite"/>
    </source>
</evidence>
<name>A0AAV1I3U2_9CHLO</name>
<accession>A0AAV1I3U2</accession>
<feature type="region of interest" description="Disordered" evidence="10">
    <location>
        <begin position="525"/>
        <end position="567"/>
    </location>
</feature>
<keyword evidence="8 11" id="KW-0472">Membrane</keyword>
<keyword evidence="6" id="KW-0769">Symport</keyword>
<evidence type="ECO:0000256" key="7">
    <source>
        <dbReference type="ARBA" id="ARBA00022989"/>
    </source>
</evidence>
<dbReference type="CDD" id="cd17361">
    <property type="entry name" value="MFS_STP"/>
    <property type="match status" value="1"/>
</dbReference>
<feature type="transmembrane region" description="Helical" evidence="11">
    <location>
        <begin position="148"/>
        <end position="169"/>
    </location>
</feature>